<protein>
    <submittedName>
        <fullName evidence="1">Uncharacterized protein</fullName>
    </submittedName>
</protein>
<comment type="caution">
    <text evidence="1">The sequence shown here is derived from an EMBL/GenBank/DDBJ whole genome shotgun (WGS) entry which is preliminary data.</text>
</comment>
<accession>A0ACC1SYN5</accession>
<evidence type="ECO:0000313" key="2">
    <source>
        <dbReference type="Proteomes" id="UP001148629"/>
    </source>
</evidence>
<keyword evidence="2" id="KW-1185">Reference proteome</keyword>
<evidence type="ECO:0000313" key="1">
    <source>
        <dbReference type="EMBL" id="KAJ3548933.1"/>
    </source>
</evidence>
<sequence>MQADSKPGETTAPIQNVSFSCKFCQALLESAEVVRKFNTTNTQIDYEALFTKDESRTWAVKQEDINNGCQRHAEFYDACTCVHIAADTPILTTNLTFSKGKLKMTERHGDENDEEKQSTWTKDELLLVNESSLKPGLGLGRVLDREFIDPALIRQWKEACLEHHSNKCSEKITRLNHPLLYLIDTRDMCLVKATDDMAYAALSYVWGQTPMLKTGRGNVDKLQEKGSLVQFSEQLPATIQDAIKLVPLVGERYLWIDSLCIVQDDEVSVRLQIDQMAAIYEKAVLTIVAAKGADATAGLPGVRGISKPRQLPSHLRLTPETCIAIRQDTHHFGPWSLRGWTLQEDIFSRRKIIFTANTVKWVCRSSMFCEDVDSPHDAPAKILYVGSIEELYSGNPFDLSLDVPDMSILCYLISNYSGRYLTYDEDVVPAFSSTFGAMQKAFPRGFIYGLPVSFFDFALLWRFLPTPLSRRRGTRKEAVCPPSWTWAGWSGQINGCSWSSRTYIKNEKFRWDRSYWEAFQVMPLLTWSTKETKESPSIPIPFQNEYHDYKARFMGAEHDLPPGWKLQEPDCQVTATELLTYYYYEHDSHPGIKFWYPVPIGSADAGEEHKHIQYGRYLCANTHRARIWGAKPRFDKSKVGMKSVESELEVPIPMFGIDLAVSVVLRNAEGEDVGELCVDMRGDLEPFWNDDQPPISIELVALSRGLHFLHPQPAEMETWSFYNVLWVEWEDGITYRKGVGRVRRSAWEGLEKEEISLILGITANLLKTECAHAWQREPSPTATSQQTSNMSEVRNALLPDSLISMDDGKKYWEGIDADVNGMLGGIPSVTRIDLQASRTFLARLGIGVKTGRKKVPRALEGGAGIGRVTEGLLLLVAEQVDVIEPVAKFTAVLEGKAGVGSIFNVGLEGWSPEEGSQYFERCKAALNPEGVIVIKENLSTSNIDEFDEVDSSVTRKDEKFLALFEQAGLKLVKSDMQRGFPLVDGRPLMPVKMYALKPEA</sequence>
<name>A0ACC1SYN5_9HYPO</name>
<dbReference type="EMBL" id="JANRMS010000035">
    <property type="protein sequence ID" value="KAJ3548933.1"/>
    <property type="molecule type" value="Genomic_DNA"/>
</dbReference>
<reference evidence="1" key="1">
    <citation type="submission" date="2022-08" db="EMBL/GenBank/DDBJ databases">
        <title>Genome Sequence of Fusarium decemcellulare.</title>
        <authorList>
            <person name="Buettner E."/>
        </authorList>
    </citation>
    <scope>NUCLEOTIDE SEQUENCE</scope>
    <source>
        <strain evidence="1">Babe19</strain>
    </source>
</reference>
<proteinExistence type="predicted"/>
<gene>
    <name evidence="1" type="ORF">NM208_g754</name>
</gene>
<organism evidence="1 2">
    <name type="scientific">Fusarium decemcellulare</name>
    <dbReference type="NCBI Taxonomy" id="57161"/>
    <lineage>
        <taxon>Eukaryota</taxon>
        <taxon>Fungi</taxon>
        <taxon>Dikarya</taxon>
        <taxon>Ascomycota</taxon>
        <taxon>Pezizomycotina</taxon>
        <taxon>Sordariomycetes</taxon>
        <taxon>Hypocreomycetidae</taxon>
        <taxon>Hypocreales</taxon>
        <taxon>Nectriaceae</taxon>
        <taxon>Fusarium</taxon>
        <taxon>Fusarium decemcellulare species complex</taxon>
    </lineage>
</organism>
<dbReference type="Proteomes" id="UP001148629">
    <property type="component" value="Unassembled WGS sequence"/>
</dbReference>